<dbReference type="PROSITE" id="PS50071">
    <property type="entry name" value="HOMEOBOX_2"/>
    <property type="match status" value="1"/>
</dbReference>
<evidence type="ECO:0000256" key="4">
    <source>
        <dbReference type="ARBA" id="ARBA00023155"/>
    </source>
</evidence>
<keyword evidence="5 6" id="KW-0539">Nucleus</keyword>
<feature type="compositionally biased region" description="Low complexity" evidence="8">
    <location>
        <begin position="286"/>
        <end position="319"/>
    </location>
</feature>
<dbReference type="OrthoDB" id="6159439at2759"/>
<feature type="region of interest" description="Disordered" evidence="8">
    <location>
        <begin position="1"/>
        <end position="50"/>
    </location>
</feature>
<feature type="compositionally biased region" description="Low complexity" evidence="8">
    <location>
        <begin position="120"/>
        <end position="129"/>
    </location>
</feature>
<dbReference type="PANTHER" id="PTHR24336">
    <property type="entry name" value="TRANSCRIPTION FACTOR LBX"/>
    <property type="match status" value="1"/>
</dbReference>
<feature type="region of interest" description="Disordered" evidence="8">
    <location>
        <begin position="99"/>
        <end position="129"/>
    </location>
</feature>
<evidence type="ECO:0000256" key="5">
    <source>
        <dbReference type="ARBA" id="ARBA00023242"/>
    </source>
</evidence>
<name>W8BQJ1_CERCA</name>
<sequence>MLCPLTMRPASPAESEISVGGAPSPLPHHQQQQQHHQFSHQHPSLSHPSQHRNTIDLLQHQQILMQQHAAAAAAAAAAGLARTGGAEEYFQPLKRLRMSSEMEETTSGNRTPSPASTQGATLPTTPASATTTVTTNVAATATNVKANIEGVKSFSIADILGHEKRATSKTPTPPPSSQQSAHTPSTPTRPLLSASSLLQPRAEPLDMVSAAAAAAAGMPHPMLLPGAQIVRPWDHLLGPMPVRPFIPSALLHYEQRLALDYHRQLQEHFNAQAQLLRHMGMDIIPSESGSERSSSAASDCCSPEIARSSGEPSASASAAGVGGSERDRERDRTHTSTSVNNNGGSNMSGGGGAGAGSNSDSAASNGSNAKSKPNGTPLDALFQMTTKDFDESQDKSHLDIFSNRPQPKKKRKSRTAFTNHQIFELEKRFLYQKYLSPADRDEIAAALGLSNAQVITWFQNRRAKQKRDIEELKKDFDSVKVFSAHKSFLENVNDLSILKKKPMHEADAMVGLAAAAAAGMVPVSSAAAAAVAAHAALNNQK</sequence>
<dbReference type="AlphaFoldDB" id="W8BQJ1"/>
<feature type="region of interest" description="Disordered" evidence="8">
    <location>
        <begin position="284"/>
        <end position="379"/>
    </location>
</feature>
<dbReference type="GO" id="GO:0000981">
    <property type="term" value="F:DNA-binding transcription factor activity, RNA polymerase II-specific"/>
    <property type="evidence" value="ECO:0007669"/>
    <property type="project" value="InterPro"/>
</dbReference>
<gene>
    <name evidence="10" type="primary">LBX1</name>
</gene>
<feature type="compositionally biased region" description="Low complexity" evidence="8">
    <location>
        <begin position="356"/>
        <end position="369"/>
    </location>
</feature>
<evidence type="ECO:0000256" key="6">
    <source>
        <dbReference type="PROSITE-ProRule" id="PRU00108"/>
    </source>
</evidence>
<feature type="region of interest" description="Disordered" evidence="8">
    <location>
        <begin position="165"/>
        <end position="192"/>
    </location>
</feature>
<dbReference type="FunFam" id="1.10.10.60:FF:000098">
    <property type="entry name" value="Transcription factor LBX1"/>
    <property type="match status" value="1"/>
</dbReference>
<evidence type="ECO:0000313" key="10">
    <source>
        <dbReference type="EMBL" id="JAC01328.1"/>
    </source>
</evidence>
<feature type="compositionally biased region" description="Basic and acidic residues" evidence="8">
    <location>
        <begin position="324"/>
        <end position="334"/>
    </location>
</feature>
<feature type="DNA-binding region" description="Homeobox" evidence="6">
    <location>
        <begin position="410"/>
        <end position="469"/>
    </location>
</feature>
<dbReference type="CDD" id="cd00086">
    <property type="entry name" value="homeodomain"/>
    <property type="match status" value="1"/>
</dbReference>
<evidence type="ECO:0000256" key="8">
    <source>
        <dbReference type="SAM" id="MobiDB-lite"/>
    </source>
</evidence>
<feature type="region of interest" description="Disordered" evidence="8">
    <location>
        <begin position="392"/>
        <end position="415"/>
    </location>
</feature>
<keyword evidence="2" id="KW-0217">Developmental protein</keyword>
<evidence type="ECO:0000256" key="3">
    <source>
        <dbReference type="ARBA" id="ARBA00023125"/>
    </source>
</evidence>
<accession>W8BQJ1</accession>
<dbReference type="Gene3D" id="1.10.10.60">
    <property type="entry name" value="Homeodomain-like"/>
    <property type="match status" value="1"/>
</dbReference>
<feature type="compositionally biased region" description="Low complexity" evidence="8">
    <location>
        <begin position="27"/>
        <end position="48"/>
    </location>
</feature>
<comment type="subcellular location">
    <subcellularLocation>
        <location evidence="1 6 7">Nucleus</location>
    </subcellularLocation>
</comment>
<dbReference type="SUPFAM" id="SSF46689">
    <property type="entry name" value="Homeodomain-like"/>
    <property type="match status" value="1"/>
</dbReference>
<keyword evidence="4 6" id="KW-0371">Homeobox</keyword>
<reference evidence="10" key="2">
    <citation type="journal article" date="2014" name="BMC Genomics">
        <title>A genomic perspective to assessing quality of mass-reared SIT flies used in Mediterranean fruit fly (Ceratitis capitata) eradication in California.</title>
        <authorList>
            <person name="Calla B."/>
            <person name="Hall B."/>
            <person name="Hou S."/>
            <person name="Geib S.M."/>
        </authorList>
    </citation>
    <scope>NUCLEOTIDE SEQUENCE</scope>
</reference>
<dbReference type="InterPro" id="IPR009057">
    <property type="entry name" value="Homeodomain-like_sf"/>
</dbReference>
<reference evidence="10" key="1">
    <citation type="submission" date="2013-07" db="EMBL/GenBank/DDBJ databases">
        <authorList>
            <person name="Geib S."/>
        </authorList>
    </citation>
    <scope>NUCLEOTIDE SEQUENCE</scope>
</reference>
<dbReference type="GO" id="GO:0005634">
    <property type="term" value="C:nucleus"/>
    <property type="evidence" value="ECO:0007669"/>
    <property type="project" value="UniProtKB-SubCell"/>
</dbReference>
<proteinExistence type="evidence at transcript level"/>
<dbReference type="PANTHER" id="PTHR24336:SF8">
    <property type="entry name" value="LADYBIRD EARLY-RELATED"/>
    <property type="match status" value="1"/>
</dbReference>
<evidence type="ECO:0000256" key="1">
    <source>
        <dbReference type="ARBA" id="ARBA00004123"/>
    </source>
</evidence>
<feature type="compositionally biased region" description="Polar residues" evidence="8">
    <location>
        <begin position="105"/>
        <end position="119"/>
    </location>
</feature>
<organism evidence="10">
    <name type="scientific">Ceratitis capitata</name>
    <name type="common">Mediterranean fruit fly</name>
    <name type="synonym">Tephritis capitata</name>
    <dbReference type="NCBI Taxonomy" id="7213"/>
    <lineage>
        <taxon>Eukaryota</taxon>
        <taxon>Metazoa</taxon>
        <taxon>Ecdysozoa</taxon>
        <taxon>Arthropoda</taxon>
        <taxon>Hexapoda</taxon>
        <taxon>Insecta</taxon>
        <taxon>Pterygota</taxon>
        <taxon>Neoptera</taxon>
        <taxon>Endopterygota</taxon>
        <taxon>Diptera</taxon>
        <taxon>Brachycera</taxon>
        <taxon>Muscomorpha</taxon>
        <taxon>Tephritoidea</taxon>
        <taxon>Tephritidae</taxon>
        <taxon>Ceratitis</taxon>
        <taxon>Ceratitis</taxon>
    </lineage>
</organism>
<dbReference type="GO" id="GO:1990837">
    <property type="term" value="F:sequence-specific double-stranded DNA binding"/>
    <property type="evidence" value="ECO:0007669"/>
    <property type="project" value="TreeGrafter"/>
</dbReference>
<evidence type="ECO:0000259" key="9">
    <source>
        <dbReference type="PROSITE" id="PS50071"/>
    </source>
</evidence>
<evidence type="ECO:0000256" key="2">
    <source>
        <dbReference type="ARBA" id="ARBA00022473"/>
    </source>
</evidence>
<dbReference type="InterPro" id="IPR000047">
    <property type="entry name" value="HTH_motif"/>
</dbReference>
<keyword evidence="3 6" id="KW-0238">DNA-binding</keyword>
<evidence type="ECO:0000256" key="7">
    <source>
        <dbReference type="RuleBase" id="RU000682"/>
    </source>
</evidence>
<feature type="compositionally biased region" description="Low complexity" evidence="8">
    <location>
        <begin position="177"/>
        <end position="188"/>
    </location>
</feature>
<dbReference type="EMBL" id="GAMC01005228">
    <property type="protein sequence ID" value="JAC01328.1"/>
    <property type="molecule type" value="mRNA"/>
</dbReference>
<protein>
    <submittedName>
        <fullName evidence="10">Transcription factor LBX1</fullName>
    </submittedName>
</protein>
<dbReference type="InterPro" id="IPR001356">
    <property type="entry name" value="HD"/>
</dbReference>
<dbReference type="InterPro" id="IPR017970">
    <property type="entry name" value="Homeobox_CS"/>
</dbReference>
<dbReference type="SMART" id="SM00389">
    <property type="entry name" value="HOX"/>
    <property type="match status" value="1"/>
</dbReference>
<feature type="compositionally biased region" description="Gly residues" evidence="8">
    <location>
        <begin position="346"/>
        <end position="355"/>
    </location>
</feature>
<dbReference type="InterPro" id="IPR051892">
    <property type="entry name" value="LBX_TF"/>
</dbReference>
<dbReference type="Pfam" id="PF00046">
    <property type="entry name" value="Homeodomain"/>
    <property type="match status" value="1"/>
</dbReference>
<feature type="domain" description="Homeobox" evidence="9">
    <location>
        <begin position="408"/>
        <end position="468"/>
    </location>
</feature>
<dbReference type="PROSITE" id="PS00027">
    <property type="entry name" value="HOMEOBOX_1"/>
    <property type="match status" value="1"/>
</dbReference>
<dbReference type="PRINTS" id="PR00031">
    <property type="entry name" value="HTHREPRESSR"/>
</dbReference>